<dbReference type="InterPro" id="IPR025736">
    <property type="entry name" value="PucR_C-HTH_dom"/>
</dbReference>
<gene>
    <name evidence="5" type="ORF">FOH10_23345</name>
</gene>
<feature type="domain" description="PucR C-terminal helix-turn-helix" evidence="3">
    <location>
        <begin position="550"/>
        <end position="607"/>
    </location>
</feature>
<dbReference type="InterPro" id="IPR041522">
    <property type="entry name" value="CdaR_GGDEF"/>
</dbReference>
<feature type="domain" description="Purine catabolism PurC-like" evidence="2">
    <location>
        <begin position="118"/>
        <end position="232"/>
    </location>
</feature>
<evidence type="ECO:0000256" key="1">
    <source>
        <dbReference type="ARBA" id="ARBA00006754"/>
    </source>
</evidence>
<dbReference type="Proteomes" id="UP000317039">
    <property type="component" value="Chromosome"/>
</dbReference>
<feature type="domain" description="CdaR GGDEF-like" evidence="4">
    <location>
        <begin position="381"/>
        <end position="496"/>
    </location>
</feature>
<dbReference type="Pfam" id="PF17853">
    <property type="entry name" value="GGDEF_2"/>
    <property type="match status" value="1"/>
</dbReference>
<evidence type="ECO:0000259" key="4">
    <source>
        <dbReference type="Pfam" id="PF17853"/>
    </source>
</evidence>
<organism evidence="5 6">
    <name type="scientific">Nocardia otitidiscaviarum</name>
    <dbReference type="NCBI Taxonomy" id="1823"/>
    <lineage>
        <taxon>Bacteria</taxon>
        <taxon>Bacillati</taxon>
        <taxon>Actinomycetota</taxon>
        <taxon>Actinomycetes</taxon>
        <taxon>Mycobacteriales</taxon>
        <taxon>Nocardiaceae</taxon>
        <taxon>Nocardia</taxon>
    </lineage>
</organism>
<dbReference type="EMBL" id="CP041695">
    <property type="protein sequence ID" value="QDP81209.1"/>
    <property type="molecule type" value="Genomic_DNA"/>
</dbReference>
<evidence type="ECO:0000259" key="2">
    <source>
        <dbReference type="Pfam" id="PF07905"/>
    </source>
</evidence>
<accession>A0A516NQP4</accession>
<comment type="similarity">
    <text evidence="1">Belongs to the CdaR family.</text>
</comment>
<reference evidence="5 6" key="1">
    <citation type="submission" date="2019-07" db="EMBL/GenBank/DDBJ databases">
        <title>Complete Genome Sequence and Methylome Analysis of Nocardia otitidis-caviarum NEB252.</title>
        <authorList>
            <person name="Fomenkov A."/>
            <person name="Anton B.P."/>
            <person name="Vincze T."/>
            <person name="Roberts R.J."/>
        </authorList>
    </citation>
    <scope>NUCLEOTIDE SEQUENCE [LARGE SCALE GENOMIC DNA]</scope>
    <source>
        <strain evidence="5 6">NEB252</strain>
    </source>
</reference>
<protein>
    <submittedName>
        <fullName evidence="5">PucR family transcriptional regulator</fullName>
    </submittedName>
</protein>
<dbReference type="KEGG" id="nod:FOH10_23345"/>
<dbReference type="InterPro" id="IPR042070">
    <property type="entry name" value="PucR_C-HTH_sf"/>
</dbReference>
<dbReference type="Pfam" id="PF13556">
    <property type="entry name" value="HTH_30"/>
    <property type="match status" value="1"/>
</dbReference>
<evidence type="ECO:0000313" key="5">
    <source>
        <dbReference type="EMBL" id="QDP81209.1"/>
    </source>
</evidence>
<evidence type="ECO:0000313" key="6">
    <source>
        <dbReference type="Proteomes" id="UP000317039"/>
    </source>
</evidence>
<dbReference type="AlphaFoldDB" id="A0A516NQP4"/>
<dbReference type="PANTHER" id="PTHR33744">
    <property type="entry name" value="CARBOHYDRATE DIACID REGULATOR"/>
    <property type="match status" value="1"/>
</dbReference>
<evidence type="ECO:0000259" key="3">
    <source>
        <dbReference type="Pfam" id="PF13556"/>
    </source>
</evidence>
<dbReference type="Pfam" id="PF07905">
    <property type="entry name" value="PucR"/>
    <property type="match status" value="1"/>
</dbReference>
<sequence>MVSRLSPSHTPSTVSGEPFTVHVTRIGQLPFHDRNARRTATATAFGAIDGNAPGNRMDALGIGTRPMDHARRRPVDPTTAIEGQTRSTQNVSQLTRSPLWVCPRGTAVSVSTVRLRSVLAMADLGLELISGEEDLDRSVRWAVTTDLLDPSRYLSGDELVITGLHWRHHASDSAAFVRALARSGAAGMIAGPARYGGIPRDVIEACRHHRIPLLRVPESVTFARVTEQVNRNVATGRSAHLSAVLDRHRQVVSGRGLESVLGLIERDLGMRCWVLSFTGRVVAGSSTPPIERLGTALGTRRLPLVLRETDSPCTVFAISEHSTARVADWYLVCEGDRSDWPEERRAVVRELAAVVALERTRADRESTTDRIAQELIDMIVGEAEPAEVMSRLDFTGHRSGQCHVAVAAAASAGQDAETIRIVLRETLYGRNPVIGTIGHEGIALIPADSAVVDEIRRAAEVLAAGLDGVRLSFGISRAVDRTGLRGAVEEARYACRSAAAGAEPANVVSHDQLATHMLLLSSVPDEVRRIFRGRLLAPLHDYDRRHRTDLVLTLETFLRVSGGWSACADRLHVHVNTVRYRIERIEELTGRDLSRLEDRVDFFLALALW</sequence>
<proteinExistence type="inferred from homology"/>
<dbReference type="InterPro" id="IPR012914">
    <property type="entry name" value="PucR_dom"/>
</dbReference>
<dbReference type="PANTHER" id="PTHR33744:SF17">
    <property type="entry name" value="CONSERVED PROTEIN"/>
    <property type="match status" value="1"/>
</dbReference>
<name>A0A516NQP4_9NOCA</name>
<dbReference type="InterPro" id="IPR051448">
    <property type="entry name" value="CdaR-like_regulators"/>
</dbReference>
<dbReference type="Gene3D" id="1.10.10.2840">
    <property type="entry name" value="PucR C-terminal helix-turn-helix domain"/>
    <property type="match status" value="1"/>
</dbReference>